<keyword evidence="3" id="KW-1185">Reference proteome</keyword>
<name>A0A7N2L839_QUELO</name>
<dbReference type="EnsemblPlants" id="QL03p038570:mrna">
    <property type="protein sequence ID" value="QL03p038570:mrna:CDS:1"/>
    <property type="gene ID" value="QL03p038570"/>
</dbReference>
<proteinExistence type="predicted"/>
<accession>A0A7N2L839</accession>
<feature type="domain" description="RNase H type-1" evidence="1">
    <location>
        <begin position="125"/>
        <end position="184"/>
    </location>
</feature>
<evidence type="ECO:0000259" key="1">
    <source>
        <dbReference type="Pfam" id="PF13456"/>
    </source>
</evidence>
<protein>
    <recommendedName>
        <fullName evidence="1">RNase H type-1 domain-containing protein</fullName>
    </recommendedName>
</protein>
<reference evidence="2" key="2">
    <citation type="submission" date="2021-01" db="UniProtKB">
        <authorList>
            <consortium name="EnsemblPlants"/>
        </authorList>
    </citation>
    <scope>IDENTIFICATION</scope>
</reference>
<evidence type="ECO:0000313" key="2">
    <source>
        <dbReference type="EnsemblPlants" id="QL03p038570:mrna:CDS:1"/>
    </source>
</evidence>
<dbReference type="Pfam" id="PF13456">
    <property type="entry name" value="RVT_3"/>
    <property type="match status" value="1"/>
</dbReference>
<dbReference type="InterPro" id="IPR002156">
    <property type="entry name" value="RNaseH_domain"/>
</dbReference>
<dbReference type="GO" id="GO:0003676">
    <property type="term" value="F:nucleic acid binding"/>
    <property type="evidence" value="ECO:0007669"/>
    <property type="project" value="InterPro"/>
</dbReference>
<reference evidence="2 3" key="1">
    <citation type="journal article" date="2016" name="G3 (Bethesda)">
        <title>First Draft Assembly and Annotation of the Genome of a California Endemic Oak Quercus lobata Nee (Fagaceae).</title>
        <authorList>
            <person name="Sork V.L."/>
            <person name="Fitz-Gibbon S.T."/>
            <person name="Puiu D."/>
            <person name="Crepeau M."/>
            <person name="Gugger P.F."/>
            <person name="Sherman R."/>
            <person name="Stevens K."/>
            <person name="Langley C.H."/>
            <person name="Pellegrini M."/>
            <person name="Salzberg S.L."/>
        </authorList>
    </citation>
    <scope>NUCLEOTIDE SEQUENCE [LARGE SCALE GENOMIC DNA]</scope>
    <source>
        <strain evidence="2 3">cv. SW786</strain>
    </source>
</reference>
<sequence length="184" mass="21064">MHEESSGHIFWNCDKARETWEKTRLPLDIRGVNYGEFVDFLWHLVIFMQHVGKDMLELIATSTWCMWCNRNKSRLGSPRQSSEEMIYKAQTLLADFQVAHLRRLQPKTAEDSRWTPPSFPWYKVNTDATVFKNSKSVGIGVVVRNHEGSVLTALSKRLPLPLGPLKAEAKTMEEAISFATDIGI</sequence>
<dbReference type="AlphaFoldDB" id="A0A7N2L839"/>
<organism evidence="2 3">
    <name type="scientific">Quercus lobata</name>
    <name type="common">Valley oak</name>
    <dbReference type="NCBI Taxonomy" id="97700"/>
    <lineage>
        <taxon>Eukaryota</taxon>
        <taxon>Viridiplantae</taxon>
        <taxon>Streptophyta</taxon>
        <taxon>Embryophyta</taxon>
        <taxon>Tracheophyta</taxon>
        <taxon>Spermatophyta</taxon>
        <taxon>Magnoliopsida</taxon>
        <taxon>eudicotyledons</taxon>
        <taxon>Gunneridae</taxon>
        <taxon>Pentapetalae</taxon>
        <taxon>rosids</taxon>
        <taxon>fabids</taxon>
        <taxon>Fagales</taxon>
        <taxon>Fagaceae</taxon>
        <taxon>Quercus</taxon>
    </lineage>
</organism>
<evidence type="ECO:0000313" key="3">
    <source>
        <dbReference type="Proteomes" id="UP000594261"/>
    </source>
</evidence>
<dbReference type="InterPro" id="IPR052929">
    <property type="entry name" value="RNase_H-like_EbsB-rel"/>
</dbReference>
<dbReference type="PANTHER" id="PTHR47074:SF48">
    <property type="entry name" value="POLYNUCLEOTIDYL TRANSFERASE, RIBONUCLEASE H-LIKE SUPERFAMILY PROTEIN"/>
    <property type="match status" value="1"/>
</dbReference>
<dbReference type="GO" id="GO:0004523">
    <property type="term" value="F:RNA-DNA hybrid ribonuclease activity"/>
    <property type="evidence" value="ECO:0007669"/>
    <property type="project" value="InterPro"/>
</dbReference>
<dbReference type="EMBL" id="LRBV02000003">
    <property type="status" value="NOT_ANNOTATED_CDS"/>
    <property type="molecule type" value="Genomic_DNA"/>
</dbReference>
<dbReference type="PANTHER" id="PTHR47074">
    <property type="entry name" value="BNAC02G40300D PROTEIN"/>
    <property type="match status" value="1"/>
</dbReference>
<dbReference type="InParanoid" id="A0A7N2L839"/>
<dbReference type="Gramene" id="QL03p038570:mrna">
    <property type="protein sequence ID" value="QL03p038570:mrna:CDS:1"/>
    <property type="gene ID" value="QL03p038570"/>
</dbReference>
<dbReference type="Proteomes" id="UP000594261">
    <property type="component" value="Chromosome 3"/>
</dbReference>